<accession>A0A4Q9PWY5</accession>
<organism evidence="1 2">
    <name type="scientific">Dichomitus squalens</name>
    <dbReference type="NCBI Taxonomy" id="114155"/>
    <lineage>
        <taxon>Eukaryota</taxon>
        <taxon>Fungi</taxon>
        <taxon>Dikarya</taxon>
        <taxon>Basidiomycota</taxon>
        <taxon>Agaricomycotina</taxon>
        <taxon>Agaricomycetes</taxon>
        <taxon>Polyporales</taxon>
        <taxon>Polyporaceae</taxon>
        <taxon>Dichomitus</taxon>
    </lineage>
</organism>
<proteinExistence type="predicted"/>
<keyword evidence="2" id="KW-1185">Reference proteome</keyword>
<reference evidence="1 2" key="1">
    <citation type="submission" date="2019-01" db="EMBL/GenBank/DDBJ databases">
        <title>Draft genome sequences of three monokaryotic isolates of the white-rot basidiomycete fungus Dichomitus squalens.</title>
        <authorList>
            <consortium name="DOE Joint Genome Institute"/>
            <person name="Lopez S.C."/>
            <person name="Andreopoulos B."/>
            <person name="Pangilinan J."/>
            <person name="Lipzen A."/>
            <person name="Riley R."/>
            <person name="Ahrendt S."/>
            <person name="Ng V."/>
            <person name="Barry K."/>
            <person name="Daum C."/>
            <person name="Grigoriev I.V."/>
            <person name="Hilden K.S."/>
            <person name="Makela M.R."/>
            <person name="de Vries R.P."/>
        </authorList>
    </citation>
    <scope>NUCLEOTIDE SEQUENCE [LARGE SCALE GENOMIC DNA]</scope>
    <source>
        <strain evidence="1 2">CBS 464.89</strain>
    </source>
</reference>
<sequence length="213" mass="23571">MDSSAPRCCLLIPAYAPDVTRARRYTPGYGPLIVFLLITDRRRHRRHTSQLTIPPPVTPPVALPMTNPRSSLVCPFAVAVCCDTRTRPPPICTTTRIMHHHHSAFAFIFVSPSPCRRPIDDDDDVVAYSYTAALTSTCNQRTIVLYTKASLHSSFTAPFSPQVVHQVTFCITVLVRKSSLPFPPFACTPRLSITSNAPPPPMSNLAHPSMFVM</sequence>
<protein>
    <submittedName>
        <fullName evidence="1">Uncharacterized protein</fullName>
    </submittedName>
</protein>
<evidence type="ECO:0000313" key="1">
    <source>
        <dbReference type="EMBL" id="TBU59030.1"/>
    </source>
</evidence>
<dbReference type="EMBL" id="ML145118">
    <property type="protein sequence ID" value="TBU59030.1"/>
    <property type="molecule type" value="Genomic_DNA"/>
</dbReference>
<name>A0A4Q9PWY5_9APHY</name>
<dbReference type="Proteomes" id="UP000292082">
    <property type="component" value="Unassembled WGS sequence"/>
</dbReference>
<dbReference type="AlphaFoldDB" id="A0A4Q9PWY5"/>
<evidence type="ECO:0000313" key="2">
    <source>
        <dbReference type="Proteomes" id="UP000292082"/>
    </source>
</evidence>
<gene>
    <name evidence="1" type="ORF">BD310DRAFT_925950</name>
</gene>